<accession>A0A0D1LQ92</accession>
<dbReference type="GO" id="GO:0006351">
    <property type="term" value="P:DNA-templated transcription"/>
    <property type="evidence" value="ECO:0007669"/>
    <property type="project" value="TreeGrafter"/>
</dbReference>
<organism evidence="3 4">
    <name type="scientific">Weissella cibaria</name>
    <dbReference type="NCBI Taxonomy" id="137591"/>
    <lineage>
        <taxon>Bacteria</taxon>
        <taxon>Bacillati</taxon>
        <taxon>Bacillota</taxon>
        <taxon>Bacilli</taxon>
        <taxon>Lactobacillales</taxon>
        <taxon>Lactobacillaceae</taxon>
        <taxon>Weissella</taxon>
    </lineage>
</organism>
<comment type="caution">
    <text evidence="3">The sequence shown here is derived from an EMBL/GenBank/DDBJ whole genome shotgun (WGS) entry which is preliminary data.</text>
</comment>
<protein>
    <submittedName>
        <fullName evidence="3">Bifunctional antitoxin/transcriptional repressor RelB</fullName>
    </submittedName>
</protein>
<comment type="similarity">
    <text evidence="1">Belongs to the RelB/DinJ antitoxin family.</text>
</comment>
<proteinExistence type="inferred from homology"/>
<dbReference type="PATRIC" id="fig|137591.25.peg.1175"/>
<name>A0A0D1LQ92_9LACO</name>
<evidence type="ECO:0000256" key="2">
    <source>
        <dbReference type="ARBA" id="ARBA00022649"/>
    </source>
</evidence>
<evidence type="ECO:0000313" key="3">
    <source>
        <dbReference type="EMBL" id="KIU20471.1"/>
    </source>
</evidence>
<dbReference type="PANTHER" id="PTHR38781:SF1">
    <property type="entry name" value="ANTITOXIN DINJ-RELATED"/>
    <property type="match status" value="1"/>
</dbReference>
<gene>
    <name evidence="3" type="ORF">QX99_01205</name>
</gene>
<dbReference type="Proteomes" id="UP000032287">
    <property type="component" value="Unassembled WGS sequence"/>
</dbReference>
<dbReference type="eggNOG" id="COG3077">
    <property type="taxonomic scope" value="Bacteria"/>
</dbReference>
<keyword evidence="2" id="KW-1277">Toxin-antitoxin system</keyword>
<dbReference type="PANTHER" id="PTHR38781">
    <property type="entry name" value="ANTITOXIN DINJ-RELATED"/>
    <property type="match status" value="1"/>
</dbReference>
<sequence length="72" mass="8522">MRYNMYVSYMRLGDMTMEKLIQIRIEEEIRNAADEVFRRNGLTTQQAVKMFLTQVANNGQSPFDNLFTPKQQ</sequence>
<dbReference type="GO" id="GO:0006355">
    <property type="term" value="P:regulation of DNA-templated transcription"/>
    <property type="evidence" value="ECO:0007669"/>
    <property type="project" value="InterPro"/>
</dbReference>
<keyword evidence="4" id="KW-1185">Reference proteome</keyword>
<dbReference type="InterPro" id="IPR013321">
    <property type="entry name" value="Arc_rbn_hlx_hlx"/>
</dbReference>
<reference evidence="3 4" key="1">
    <citation type="journal article" date="2015" name="Microbiology (Mosc.)">
        <title>Genomics of the Weissella cibaria species with an examination of its metabolic traits.</title>
        <authorList>
            <person name="Lynch K.M."/>
            <person name="Lucid A."/>
            <person name="Arendt E.K."/>
            <person name="Sleator R.D."/>
            <person name="Lucey B."/>
            <person name="Coffey A."/>
        </authorList>
    </citation>
    <scope>NUCLEOTIDE SEQUENCE [LARGE SCALE GENOMIC DNA]</scope>
    <source>
        <strain evidence="3 4">MG1</strain>
    </source>
</reference>
<dbReference type="NCBIfam" id="TIGR02384">
    <property type="entry name" value="RelB_DinJ"/>
    <property type="match status" value="1"/>
</dbReference>
<evidence type="ECO:0000313" key="4">
    <source>
        <dbReference type="Proteomes" id="UP000032287"/>
    </source>
</evidence>
<dbReference type="Pfam" id="PF04221">
    <property type="entry name" value="RelB"/>
    <property type="match status" value="1"/>
</dbReference>
<evidence type="ECO:0000256" key="1">
    <source>
        <dbReference type="ARBA" id="ARBA00010562"/>
    </source>
</evidence>
<dbReference type="EMBL" id="JWHU01000019">
    <property type="protein sequence ID" value="KIU20471.1"/>
    <property type="molecule type" value="Genomic_DNA"/>
</dbReference>
<dbReference type="Gene3D" id="1.10.1220.10">
    <property type="entry name" value="Met repressor-like"/>
    <property type="match status" value="1"/>
</dbReference>
<dbReference type="STRING" id="137591.AO080_10660"/>
<dbReference type="InterPro" id="IPR007337">
    <property type="entry name" value="RelB/DinJ"/>
</dbReference>
<dbReference type="AlphaFoldDB" id="A0A0D1LQ92"/>